<gene>
    <name evidence="1" type="ORF">QPK29_030190</name>
</gene>
<comment type="caution">
    <text evidence="1">The sequence shown here is derived from an EMBL/GenBank/DDBJ whole genome shotgun (WGS) entry which is preliminary data.</text>
</comment>
<reference evidence="1" key="1">
    <citation type="submission" date="2024-11" db="EMBL/GenBank/DDBJ databases">
        <title>Description of Massilia orientalis sp. nov., isolated from rhizosphere soil of Ageratina adenophora.</title>
        <authorList>
            <person name="Wang Y."/>
        </authorList>
    </citation>
    <scope>NUCLEOTIDE SEQUENCE</scope>
    <source>
        <strain evidence="1">YIM B02787</strain>
    </source>
</reference>
<accession>A0ACC7MKI9</accession>
<dbReference type="Proteomes" id="UP001168096">
    <property type="component" value="Unassembled WGS sequence"/>
</dbReference>
<proteinExistence type="predicted"/>
<dbReference type="EMBL" id="JASNRB020000031">
    <property type="protein sequence ID" value="MFJ1472010.1"/>
    <property type="molecule type" value="Genomic_DNA"/>
</dbReference>
<protein>
    <submittedName>
        <fullName evidence="1">LacI family DNA-binding transcriptional regulator</fullName>
    </submittedName>
</protein>
<keyword evidence="1" id="KW-0238">DNA-binding</keyword>
<sequence length="344" mass="37165">MTSDKVTIRQVARLAGVGLGTASRVVGGKGAVSPAKAERVRKAIEELQFQPSHVARSLSRGTTQAIGVYIPVLSGTFYTPVLQIINAELLAAGVQMMVAFGSGDGDARARAMRGVEFLMGRGCDGMIGMALPLLDEDLAVLGKKRERIVILNHSLDAMRDRCFTLDHYFGGQLAARTLLEHSHREIAVIAGPSSLPDSVLRMEGFLDQLDSVGIDRRSMWIVESDFTAGGGWHAARALLDSGRRFTALFCANDEMAVGALSCFHSAGIRVPHDVSVIGYDDTPSADYSAPQLTSVHLPWREMTQNGVWQLLNLCYGLSHPVVHDFEIQVTQRSSVSSPGDVIHP</sequence>
<evidence type="ECO:0000313" key="1">
    <source>
        <dbReference type="EMBL" id="MFJ1472010.1"/>
    </source>
</evidence>
<name>A0ACC7MKI9_9BURK</name>
<keyword evidence="2" id="KW-1185">Reference proteome</keyword>
<evidence type="ECO:0000313" key="2">
    <source>
        <dbReference type="Proteomes" id="UP001168096"/>
    </source>
</evidence>
<organism evidence="1 2">
    <name type="scientific">Massilia orientalis</name>
    <dbReference type="NCBI Taxonomy" id="3050128"/>
    <lineage>
        <taxon>Bacteria</taxon>
        <taxon>Pseudomonadati</taxon>
        <taxon>Pseudomonadota</taxon>
        <taxon>Betaproteobacteria</taxon>
        <taxon>Burkholderiales</taxon>
        <taxon>Oxalobacteraceae</taxon>
        <taxon>Telluria group</taxon>
        <taxon>Massilia</taxon>
    </lineage>
</organism>